<comment type="caution">
    <text evidence="1">The sequence shown here is derived from an EMBL/GenBank/DDBJ whole genome shotgun (WGS) entry which is preliminary data.</text>
</comment>
<accession>A0AAD6MGV4</accession>
<dbReference type="Proteomes" id="UP001164929">
    <property type="component" value="Chromosome 9"/>
</dbReference>
<dbReference type="AlphaFoldDB" id="A0AAD6MGV4"/>
<reference evidence="1" key="1">
    <citation type="journal article" date="2023" name="Mol. Ecol. Resour.">
        <title>Chromosome-level genome assembly of a triploid poplar Populus alba 'Berolinensis'.</title>
        <authorList>
            <person name="Chen S."/>
            <person name="Yu Y."/>
            <person name="Wang X."/>
            <person name="Wang S."/>
            <person name="Zhang T."/>
            <person name="Zhou Y."/>
            <person name="He R."/>
            <person name="Meng N."/>
            <person name="Wang Y."/>
            <person name="Liu W."/>
            <person name="Liu Z."/>
            <person name="Liu J."/>
            <person name="Guo Q."/>
            <person name="Huang H."/>
            <person name="Sederoff R.R."/>
            <person name="Wang G."/>
            <person name="Qu G."/>
            <person name="Chen S."/>
        </authorList>
    </citation>
    <scope>NUCLEOTIDE SEQUENCE</scope>
    <source>
        <strain evidence="1">SC-2020</strain>
    </source>
</reference>
<organism evidence="1 2">
    <name type="scientific">Populus alba x Populus x berolinensis</name>
    <dbReference type="NCBI Taxonomy" id="444605"/>
    <lineage>
        <taxon>Eukaryota</taxon>
        <taxon>Viridiplantae</taxon>
        <taxon>Streptophyta</taxon>
        <taxon>Embryophyta</taxon>
        <taxon>Tracheophyta</taxon>
        <taxon>Spermatophyta</taxon>
        <taxon>Magnoliopsida</taxon>
        <taxon>eudicotyledons</taxon>
        <taxon>Gunneridae</taxon>
        <taxon>Pentapetalae</taxon>
        <taxon>rosids</taxon>
        <taxon>fabids</taxon>
        <taxon>Malpighiales</taxon>
        <taxon>Salicaceae</taxon>
        <taxon>Saliceae</taxon>
        <taxon>Populus</taxon>
    </lineage>
</organism>
<keyword evidence="2" id="KW-1185">Reference proteome</keyword>
<proteinExistence type="predicted"/>
<evidence type="ECO:0000313" key="1">
    <source>
        <dbReference type="EMBL" id="KAJ6985092.1"/>
    </source>
</evidence>
<name>A0AAD6MGV4_9ROSI</name>
<evidence type="ECO:0000313" key="2">
    <source>
        <dbReference type="Proteomes" id="UP001164929"/>
    </source>
</evidence>
<dbReference type="EMBL" id="JAQIZT010000009">
    <property type="protein sequence ID" value="KAJ6985092.1"/>
    <property type="molecule type" value="Genomic_DNA"/>
</dbReference>
<gene>
    <name evidence="1" type="ORF">NC653_023162</name>
</gene>
<protein>
    <submittedName>
        <fullName evidence="1">Uncharacterized protein</fullName>
    </submittedName>
</protein>
<sequence length="41" mass="4974">MEGWRLSEEHWQGHVKFLYFAGFEHKTFTTKFNQWGNVGQN</sequence>